<evidence type="ECO:0000256" key="1">
    <source>
        <dbReference type="ARBA" id="ARBA00004241"/>
    </source>
</evidence>
<keyword evidence="3" id="KW-1133">Transmembrane helix</keyword>
<comment type="subcellular location">
    <subcellularLocation>
        <location evidence="1">Cell surface</location>
    </subcellularLocation>
</comment>
<dbReference type="NCBIfam" id="TIGR02532">
    <property type="entry name" value="IV_pilin_GFxxxE"/>
    <property type="match status" value="1"/>
</dbReference>
<gene>
    <name evidence="4" type="ORF">IWT30_01075</name>
</gene>
<reference evidence="4 5" key="1">
    <citation type="submission" date="2015-11" db="EMBL/GenBank/DDBJ databases">
        <title>Draft genome sequences of new species of the genus Lactobacillus isolated from orchardgrass silage.</title>
        <authorList>
            <person name="Tohno M."/>
            <person name="Tanizawa Y."/>
            <person name="Arita M."/>
        </authorList>
    </citation>
    <scope>NUCLEOTIDE SEQUENCE [LARGE SCALE GENOMIC DNA]</scope>
    <source>
        <strain evidence="4 5">IWT30</strain>
    </source>
</reference>
<proteinExistence type="predicted"/>
<keyword evidence="3" id="KW-0472">Membrane</keyword>
<name>A0A1Z5IBV2_9LACO</name>
<dbReference type="Pfam" id="PF07963">
    <property type="entry name" value="N_methyl"/>
    <property type="match status" value="1"/>
</dbReference>
<evidence type="ECO:0008006" key="6">
    <source>
        <dbReference type="Google" id="ProtNLM"/>
    </source>
</evidence>
<organism evidence="4 5">
    <name type="scientific">Secundilactobacillus mixtipabuli</name>
    <dbReference type="NCBI Taxonomy" id="1435342"/>
    <lineage>
        <taxon>Bacteria</taxon>
        <taxon>Bacillati</taxon>
        <taxon>Bacillota</taxon>
        <taxon>Bacilli</taxon>
        <taxon>Lactobacillales</taxon>
        <taxon>Lactobacillaceae</taxon>
        <taxon>Secundilactobacillus</taxon>
    </lineage>
</organism>
<sequence>MVMKLRPVRDGFTMIEMLITLLIVSSILVLIMVGGQRFSRSSLQTERAFWDSFDGYWKQGLYEAQYHGHQTEILIKEGSPIVFQTARVTRSLTIPRSLHPEETAKLTIRPDATTSPRTVTFKSDIDRRVYHLVIQMGWGVYHVDRQAA</sequence>
<evidence type="ECO:0000256" key="2">
    <source>
        <dbReference type="ARBA" id="ARBA00023287"/>
    </source>
</evidence>
<dbReference type="OrthoDB" id="2249439at2"/>
<evidence type="ECO:0000313" key="5">
    <source>
        <dbReference type="Proteomes" id="UP000198374"/>
    </source>
</evidence>
<protein>
    <recommendedName>
        <fullName evidence="6">Prepilin-type N-terminal cleavage/methylation domain-containing protein</fullName>
    </recommendedName>
</protein>
<comment type="caution">
    <text evidence="4">The sequence shown here is derived from an EMBL/GenBank/DDBJ whole genome shotgun (WGS) entry which is preliminary data.</text>
</comment>
<dbReference type="GO" id="GO:0009986">
    <property type="term" value="C:cell surface"/>
    <property type="evidence" value="ECO:0007669"/>
    <property type="project" value="UniProtKB-SubCell"/>
</dbReference>
<keyword evidence="5" id="KW-1185">Reference proteome</keyword>
<evidence type="ECO:0000256" key="3">
    <source>
        <dbReference type="SAM" id="Phobius"/>
    </source>
</evidence>
<dbReference type="InterPro" id="IPR012902">
    <property type="entry name" value="N_methyl_site"/>
</dbReference>
<keyword evidence="2" id="KW-0178">Competence</keyword>
<evidence type="ECO:0000313" key="4">
    <source>
        <dbReference type="EMBL" id="GAW99115.1"/>
    </source>
</evidence>
<dbReference type="RefSeq" id="WP_089108923.1">
    <property type="nucleotide sequence ID" value="NZ_BCMF01000005.1"/>
</dbReference>
<dbReference type="Proteomes" id="UP000198374">
    <property type="component" value="Unassembled WGS sequence"/>
</dbReference>
<dbReference type="EMBL" id="BCMF01000005">
    <property type="protein sequence ID" value="GAW99115.1"/>
    <property type="molecule type" value="Genomic_DNA"/>
</dbReference>
<keyword evidence="3" id="KW-0812">Transmembrane</keyword>
<dbReference type="GO" id="GO:0030420">
    <property type="term" value="P:establishment of competence for transformation"/>
    <property type="evidence" value="ECO:0007669"/>
    <property type="project" value="UniProtKB-KW"/>
</dbReference>
<accession>A0A1Z5IBV2</accession>
<dbReference type="AlphaFoldDB" id="A0A1Z5IBV2"/>
<feature type="transmembrane region" description="Helical" evidence="3">
    <location>
        <begin position="12"/>
        <end position="33"/>
    </location>
</feature>